<dbReference type="VEuPathDB" id="FungiDB:VP01_148g8"/>
<name>A0A0L6VJC5_9BASI</name>
<comment type="caution">
    <text evidence="1">The sequence shown here is derived from an EMBL/GenBank/DDBJ whole genome shotgun (WGS) entry which is preliminary data.</text>
</comment>
<dbReference type="OrthoDB" id="2505963at2759"/>
<dbReference type="STRING" id="27349.A0A0L6VJC5"/>
<keyword evidence="2" id="KW-1185">Reference proteome</keyword>
<dbReference type="EMBL" id="LAVV01005442">
    <property type="protein sequence ID" value="KNZ60861.1"/>
    <property type="molecule type" value="Genomic_DNA"/>
</dbReference>
<sequence>MALTATLASLFDDKNAGTLTFHTSCPTATDGTESWRTLPSLSAIMNPSHPFWHANILQTVSADITLVSSGTTLVSSEALVSSDATSQSPIGESQTSPGEQLIIPGEPVVCKTRAREKTYWPARLIGYEGRKVSQNQVAEELYSVHFCDDVKMVVPRSFFFTVFQEEFGEVKIGDLETTKVTFEQMLLKLLLETPKISAILAGSYNEPSVRDRHEEYITGTTERREERMAYGQYSETVISRIMDYLRDHYIFNLVSFLLILFNY</sequence>
<evidence type="ECO:0008006" key="3">
    <source>
        <dbReference type="Google" id="ProtNLM"/>
    </source>
</evidence>
<protein>
    <recommendedName>
        <fullName evidence="3">PWWP domain-containing protein</fullName>
    </recommendedName>
</protein>
<evidence type="ECO:0000313" key="2">
    <source>
        <dbReference type="Proteomes" id="UP000037035"/>
    </source>
</evidence>
<organism evidence="1 2">
    <name type="scientific">Puccinia sorghi</name>
    <dbReference type="NCBI Taxonomy" id="27349"/>
    <lineage>
        <taxon>Eukaryota</taxon>
        <taxon>Fungi</taxon>
        <taxon>Dikarya</taxon>
        <taxon>Basidiomycota</taxon>
        <taxon>Pucciniomycotina</taxon>
        <taxon>Pucciniomycetes</taxon>
        <taxon>Pucciniales</taxon>
        <taxon>Pucciniaceae</taxon>
        <taxon>Puccinia</taxon>
    </lineage>
</organism>
<reference evidence="1 2" key="1">
    <citation type="submission" date="2015-08" db="EMBL/GenBank/DDBJ databases">
        <title>Next Generation Sequencing and Analysis of the Genome of Puccinia sorghi L Schw, the Causal Agent of Maize Common Rust.</title>
        <authorList>
            <person name="Rochi L."/>
            <person name="Burguener G."/>
            <person name="Darino M."/>
            <person name="Turjanski A."/>
            <person name="Kreff E."/>
            <person name="Dieguez M.J."/>
            <person name="Sacco F."/>
        </authorList>
    </citation>
    <scope>NUCLEOTIDE SEQUENCE [LARGE SCALE GENOMIC DNA]</scope>
    <source>
        <strain evidence="1 2">RO10H11247</strain>
    </source>
</reference>
<dbReference type="Proteomes" id="UP000037035">
    <property type="component" value="Unassembled WGS sequence"/>
</dbReference>
<dbReference type="AlphaFoldDB" id="A0A0L6VJC5"/>
<accession>A0A0L6VJC5</accession>
<gene>
    <name evidence="1" type="ORF">VP01_148g8</name>
</gene>
<evidence type="ECO:0000313" key="1">
    <source>
        <dbReference type="EMBL" id="KNZ60861.1"/>
    </source>
</evidence>
<proteinExistence type="predicted"/>